<keyword evidence="4" id="KW-0460">Magnesium</keyword>
<dbReference type="PRINTS" id="PR00377">
    <property type="entry name" value="IMPHPHTASES"/>
</dbReference>
<proteinExistence type="inferred from homology"/>
<name>A0ABQ6LRN0_9RHOB</name>
<evidence type="ECO:0000313" key="6">
    <source>
        <dbReference type="Proteomes" id="UP001239909"/>
    </source>
</evidence>
<dbReference type="RefSeq" id="WP_434220925.1">
    <property type="nucleotide sequence ID" value="NZ_BSYI01000025.1"/>
</dbReference>
<evidence type="ECO:0000313" key="5">
    <source>
        <dbReference type="EMBL" id="GMG83875.1"/>
    </source>
</evidence>
<evidence type="ECO:0000256" key="2">
    <source>
        <dbReference type="ARBA" id="ARBA00022723"/>
    </source>
</evidence>
<dbReference type="InterPro" id="IPR020550">
    <property type="entry name" value="Inositol_monophosphatase_CS"/>
</dbReference>
<dbReference type="PANTHER" id="PTHR20854:SF4">
    <property type="entry name" value="INOSITOL-1-MONOPHOSPHATASE-RELATED"/>
    <property type="match status" value="1"/>
</dbReference>
<dbReference type="EMBL" id="BSYI01000025">
    <property type="protein sequence ID" value="GMG83875.1"/>
    <property type="molecule type" value="Genomic_DNA"/>
</dbReference>
<organism evidence="5 6">
    <name type="scientific">Paralimibaculum aggregatum</name>
    <dbReference type="NCBI Taxonomy" id="3036245"/>
    <lineage>
        <taxon>Bacteria</taxon>
        <taxon>Pseudomonadati</taxon>
        <taxon>Pseudomonadota</taxon>
        <taxon>Alphaproteobacteria</taxon>
        <taxon>Rhodobacterales</taxon>
        <taxon>Paracoccaceae</taxon>
        <taxon>Paralimibaculum</taxon>
    </lineage>
</organism>
<dbReference type="InterPro" id="IPR020583">
    <property type="entry name" value="Inositol_monoP_metal-BS"/>
</dbReference>
<keyword evidence="6" id="KW-1185">Reference proteome</keyword>
<dbReference type="PANTHER" id="PTHR20854">
    <property type="entry name" value="INOSITOL MONOPHOSPHATASE"/>
    <property type="match status" value="1"/>
</dbReference>
<dbReference type="Proteomes" id="UP001239909">
    <property type="component" value="Unassembled WGS sequence"/>
</dbReference>
<evidence type="ECO:0000256" key="1">
    <source>
        <dbReference type="ARBA" id="ARBA00009759"/>
    </source>
</evidence>
<dbReference type="Gene3D" id="3.40.190.80">
    <property type="match status" value="1"/>
</dbReference>
<dbReference type="PROSITE" id="PS00630">
    <property type="entry name" value="IMP_2"/>
    <property type="match status" value="1"/>
</dbReference>
<comment type="caution">
    <text evidence="5">The sequence shown here is derived from an EMBL/GenBank/DDBJ whole genome shotgun (WGS) entry which is preliminary data.</text>
</comment>
<dbReference type="Gene3D" id="3.30.540.10">
    <property type="entry name" value="Fructose-1,6-Bisphosphatase, subunit A, domain 1"/>
    <property type="match status" value="1"/>
</dbReference>
<evidence type="ECO:0000256" key="4">
    <source>
        <dbReference type="ARBA" id="ARBA00022842"/>
    </source>
</evidence>
<gene>
    <name evidence="5" type="ORF">LNKW23_30890</name>
</gene>
<sequence length="278" mass="29028">MTQIPEPAAPHLDADALEQLLALAHRLADAGGAAALPHFRTAALTADNKHSTGFDPVTAADRGSEAAIRALLDETRPLDGVFGEEEAPKPSRSGLTWVIDPIDGTRAFISGLPTWGVLIALDDGASGRIGVVYQPFTGERFTGVNAAGGGRAEFRRGAERRPMRVRACPGLAEATLFTTAPEVFSPEEAAGFARVSRAARLTRYGIDCYAYALLALGQVDLVIEAGLAAYDIAAPAALIRAAGGIVTDWDGGDPRWGGRVIAAGDPRVHRAALELLAG</sequence>
<protein>
    <submittedName>
        <fullName evidence="5">Inositol monophosphatase family protein</fullName>
    </submittedName>
</protein>
<dbReference type="SUPFAM" id="SSF56655">
    <property type="entry name" value="Carbohydrate phosphatase"/>
    <property type="match status" value="1"/>
</dbReference>
<dbReference type="Pfam" id="PF00459">
    <property type="entry name" value="Inositol_P"/>
    <property type="match status" value="1"/>
</dbReference>
<dbReference type="InterPro" id="IPR000760">
    <property type="entry name" value="Inositol_monophosphatase-like"/>
</dbReference>
<accession>A0ABQ6LRN0</accession>
<dbReference type="PROSITE" id="PS00629">
    <property type="entry name" value="IMP_1"/>
    <property type="match status" value="1"/>
</dbReference>
<comment type="similarity">
    <text evidence="1">Belongs to the inositol monophosphatase superfamily.</text>
</comment>
<keyword evidence="2" id="KW-0479">Metal-binding</keyword>
<evidence type="ECO:0000256" key="3">
    <source>
        <dbReference type="ARBA" id="ARBA00022801"/>
    </source>
</evidence>
<reference evidence="5 6" key="1">
    <citation type="submission" date="2023-04" db="EMBL/GenBank/DDBJ databases">
        <title>Marinoamorphus aggregata gen. nov., sp. Nov., isolate from tissue of brittle star Ophioplocus japonicus.</title>
        <authorList>
            <person name="Kawano K."/>
            <person name="Sawayama S."/>
            <person name="Nakagawa S."/>
        </authorList>
    </citation>
    <scope>NUCLEOTIDE SEQUENCE [LARGE SCALE GENOMIC DNA]</scope>
    <source>
        <strain evidence="5 6">NKW23</strain>
    </source>
</reference>
<keyword evidence="3" id="KW-0378">Hydrolase</keyword>